<dbReference type="Proteomes" id="UP001328107">
    <property type="component" value="Unassembled WGS sequence"/>
</dbReference>
<comment type="caution">
    <text evidence="1">The sequence shown here is derived from an EMBL/GenBank/DDBJ whole genome shotgun (WGS) entry which is preliminary data.</text>
</comment>
<sequence length="168" mass="20019">RFFSMFSHIETLVIDGSPYYLEGAMETMGVIHVKRLQIWYSLTNEGRAIVNLVRKHQIKHVSIEAFFFLTNHFGEYVSHIERVEATLDIYGRDFSDIRKMKIFRRSYEFWQNQADQLREEGISMNISRAQDENFDESLEENSIRTHLRMRKFGDVSIDKPITQQRGYK</sequence>
<gene>
    <name evidence="1" type="ORF">PMAYCL1PPCAC_08153</name>
</gene>
<reference evidence="2" key="1">
    <citation type="submission" date="2022-10" db="EMBL/GenBank/DDBJ databases">
        <title>Genome assembly of Pristionchus species.</title>
        <authorList>
            <person name="Yoshida K."/>
            <person name="Sommer R.J."/>
        </authorList>
    </citation>
    <scope>NUCLEOTIDE SEQUENCE [LARGE SCALE GENOMIC DNA]</scope>
    <source>
        <strain evidence="2">RS5460</strain>
    </source>
</reference>
<name>A0AAN4ZB67_9BILA</name>
<accession>A0AAN4ZB67</accession>
<proteinExistence type="predicted"/>
<keyword evidence="2" id="KW-1185">Reference proteome</keyword>
<organism evidence="1 2">
    <name type="scientific">Pristionchus mayeri</name>
    <dbReference type="NCBI Taxonomy" id="1317129"/>
    <lineage>
        <taxon>Eukaryota</taxon>
        <taxon>Metazoa</taxon>
        <taxon>Ecdysozoa</taxon>
        <taxon>Nematoda</taxon>
        <taxon>Chromadorea</taxon>
        <taxon>Rhabditida</taxon>
        <taxon>Rhabditina</taxon>
        <taxon>Diplogasteromorpha</taxon>
        <taxon>Diplogasteroidea</taxon>
        <taxon>Neodiplogasteridae</taxon>
        <taxon>Pristionchus</taxon>
    </lineage>
</organism>
<feature type="non-terminal residue" evidence="1">
    <location>
        <position position="1"/>
    </location>
</feature>
<evidence type="ECO:0000313" key="2">
    <source>
        <dbReference type="Proteomes" id="UP001328107"/>
    </source>
</evidence>
<protein>
    <submittedName>
        <fullName evidence="1">Uncharacterized protein</fullName>
    </submittedName>
</protein>
<feature type="non-terminal residue" evidence="1">
    <location>
        <position position="168"/>
    </location>
</feature>
<evidence type="ECO:0000313" key="1">
    <source>
        <dbReference type="EMBL" id="GMR37958.1"/>
    </source>
</evidence>
<dbReference type="AlphaFoldDB" id="A0AAN4ZB67"/>
<dbReference type="EMBL" id="BTRK01000002">
    <property type="protein sequence ID" value="GMR37958.1"/>
    <property type="molecule type" value="Genomic_DNA"/>
</dbReference>